<dbReference type="Pfam" id="PF07686">
    <property type="entry name" value="V-set"/>
    <property type="match status" value="1"/>
</dbReference>
<evidence type="ECO:0000256" key="2">
    <source>
        <dbReference type="ARBA" id="ARBA00022859"/>
    </source>
</evidence>
<evidence type="ECO:0000313" key="5">
    <source>
        <dbReference type="Ensembl" id="ENSCLMP00005037948.1"/>
    </source>
</evidence>
<feature type="domain" description="Immunoglobulin V-set" evidence="4">
    <location>
        <begin position="35"/>
        <end position="112"/>
    </location>
</feature>
<dbReference type="Proteomes" id="UP000694565">
    <property type="component" value="Unplaced"/>
</dbReference>
<keyword evidence="6" id="KW-1185">Reference proteome</keyword>
<dbReference type="InterPro" id="IPR036179">
    <property type="entry name" value="Ig-like_dom_sf"/>
</dbReference>
<dbReference type="GeneTree" id="ENSGT00940000177241"/>
<dbReference type="InterPro" id="IPR013783">
    <property type="entry name" value="Ig-like_fold"/>
</dbReference>
<dbReference type="GO" id="GO:0002376">
    <property type="term" value="P:immune system process"/>
    <property type="evidence" value="ECO:0007669"/>
    <property type="project" value="UniProtKB-KW"/>
</dbReference>
<dbReference type="InterPro" id="IPR050413">
    <property type="entry name" value="TCR_beta_variable"/>
</dbReference>
<accession>A0A8C3A7I5</accession>
<dbReference type="SUPFAM" id="SSF48726">
    <property type="entry name" value="Immunoglobulin"/>
    <property type="match status" value="1"/>
</dbReference>
<feature type="chain" id="PRO_5034911562" description="Immunoglobulin V-set domain-containing protein" evidence="3">
    <location>
        <begin position="20"/>
        <end position="126"/>
    </location>
</feature>
<name>A0A8C3A7I5_CYCLU</name>
<dbReference type="PANTHER" id="PTHR23268:SF102">
    <property type="entry name" value="IMMUNOGLOBULIN V-SET DOMAIN-CONTAINING PROTEIN"/>
    <property type="match status" value="1"/>
</dbReference>
<reference evidence="5" key="1">
    <citation type="submission" date="2025-08" db="UniProtKB">
        <authorList>
            <consortium name="Ensembl"/>
        </authorList>
    </citation>
    <scope>IDENTIFICATION</scope>
</reference>
<dbReference type="AlphaFoldDB" id="A0A8C3A7I5"/>
<sequence>MSPAVIGFLLILLPYQSKSVKFEPSHPRIVNDTAGVEIKCGHNDGDLNVMLWYQQTDRGLINLIGYTYTGSDPTYEKQFEDRFKITREGIKTGALIIPRVTRSDSAVYFCAASTQVIVLNGRQEGT</sequence>
<dbReference type="InterPro" id="IPR013106">
    <property type="entry name" value="Ig_V-set"/>
</dbReference>
<protein>
    <recommendedName>
        <fullName evidence="4">Immunoglobulin V-set domain-containing protein</fullName>
    </recommendedName>
</protein>
<evidence type="ECO:0000259" key="4">
    <source>
        <dbReference type="SMART" id="SM00406"/>
    </source>
</evidence>
<dbReference type="GO" id="GO:0005886">
    <property type="term" value="C:plasma membrane"/>
    <property type="evidence" value="ECO:0007669"/>
    <property type="project" value="TreeGrafter"/>
</dbReference>
<organism evidence="5 6">
    <name type="scientific">Cyclopterus lumpus</name>
    <name type="common">Lumpsucker</name>
    <dbReference type="NCBI Taxonomy" id="8103"/>
    <lineage>
        <taxon>Eukaryota</taxon>
        <taxon>Metazoa</taxon>
        <taxon>Chordata</taxon>
        <taxon>Craniata</taxon>
        <taxon>Vertebrata</taxon>
        <taxon>Euteleostomi</taxon>
        <taxon>Actinopterygii</taxon>
        <taxon>Neopterygii</taxon>
        <taxon>Teleostei</taxon>
        <taxon>Neoteleostei</taxon>
        <taxon>Acanthomorphata</taxon>
        <taxon>Eupercaria</taxon>
        <taxon>Perciformes</taxon>
        <taxon>Cottioidei</taxon>
        <taxon>Cottales</taxon>
        <taxon>Cyclopteridae</taxon>
        <taxon>Cyclopterus</taxon>
    </lineage>
</organism>
<keyword evidence="2" id="KW-0391">Immunity</keyword>
<dbReference type="SMART" id="SM00406">
    <property type="entry name" value="IGv"/>
    <property type="match status" value="1"/>
</dbReference>
<feature type="signal peptide" evidence="3">
    <location>
        <begin position="1"/>
        <end position="19"/>
    </location>
</feature>
<evidence type="ECO:0000256" key="1">
    <source>
        <dbReference type="ARBA" id="ARBA00022729"/>
    </source>
</evidence>
<dbReference type="Gene3D" id="2.60.40.10">
    <property type="entry name" value="Immunoglobulins"/>
    <property type="match status" value="1"/>
</dbReference>
<keyword evidence="1 3" id="KW-0732">Signal</keyword>
<evidence type="ECO:0000313" key="6">
    <source>
        <dbReference type="Proteomes" id="UP000694565"/>
    </source>
</evidence>
<evidence type="ECO:0000256" key="3">
    <source>
        <dbReference type="SAM" id="SignalP"/>
    </source>
</evidence>
<dbReference type="GO" id="GO:0007166">
    <property type="term" value="P:cell surface receptor signaling pathway"/>
    <property type="evidence" value="ECO:0007669"/>
    <property type="project" value="TreeGrafter"/>
</dbReference>
<proteinExistence type="predicted"/>
<reference evidence="5" key="2">
    <citation type="submission" date="2025-09" db="UniProtKB">
        <authorList>
            <consortium name="Ensembl"/>
        </authorList>
    </citation>
    <scope>IDENTIFICATION</scope>
</reference>
<dbReference type="Ensembl" id="ENSCLMT00005039415.1">
    <property type="protein sequence ID" value="ENSCLMP00005037948.1"/>
    <property type="gene ID" value="ENSCLMG00005018014.1"/>
</dbReference>
<dbReference type="PANTHER" id="PTHR23268">
    <property type="entry name" value="T-CELL RECEPTOR BETA CHAIN"/>
    <property type="match status" value="1"/>
</dbReference>